<dbReference type="InterPro" id="IPR015915">
    <property type="entry name" value="Kelch-typ_b-propeller"/>
</dbReference>
<dbReference type="SUPFAM" id="SSF117281">
    <property type="entry name" value="Kelch motif"/>
    <property type="match status" value="1"/>
</dbReference>
<reference evidence="3 4" key="1">
    <citation type="journal article" date="2024" name="G3 (Bethesda)">
        <title>Genome assembly of Hibiscus sabdariffa L. provides insights into metabolisms of medicinal natural products.</title>
        <authorList>
            <person name="Kim T."/>
        </authorList>
    </citation>
    <scope>NUCLEOTIDE SEQUENCE [LARGE SCALE GENOMIC DNA]</scope>
    <source>
        <strain evidence="3">TK-2024</strain>
        <tissue evidence="3">Old leaves</tissue>
    </source>
</reference>
<name>A0ABR2PVU0_9ROSI</name>
<keyword evidence="2" id="KW-0677">Repeat</keyword>
<comment type="caution">
    <text evidence="3">The sequence shown here is derived from an EMBL/GenBank/DDBJ whole genome shotgun (WGS) entry which is preliminary data.</text>
</comment>
<accession>A0ABR2PVU0</accession>
<evidence type="ECO:0008006" key="5">
    <source>
        <dbReference type="Google" id="ProtNLM"/>
    </source>
</evidence>
<keyword evidence="4" id="KW-1185">Reference proteome</keyword>
<evidence type="ECO:0000313" key="3">
    <source>
        <dbReference type="EMBL" id="KAK8992519.1"/>
    </source>
</evidence>
<sequence length="109" mass="12013">MVSNVHSAEYEIQKNSLTMTKKKKMNAARLFFASGGIHRMMYVAGGNSADLFDFDSAEVLDPAIGNWHPIASTGTHMASYDSAVLNGKLLVTEGRLRPFLVYGKKNVKF</sequence>
<dbReference type="PANTHER" id="PTHR46344">
    <property type="entry name" value="OS02G0202900 PROTEIN"/>
    <property type="match status" value="1"/>
</dbReference>
<evidence type="ECO:0000256" key="2">
    <source>
        <dbReference type="ARBA" id="ARBA00022737"/>
    </source>
</evidence>
<evidence type="ECO:0000256" key="1">
    <source>
        <dbReference type="ARBA" id="ARBA00022441"/>
    </source>
</evidence>
<dbReference type="EMBL" id="JBBPBN010000050">
    <property type="protein sequence ID" value="KAK8992519.1"/>
    <property type="molecule type" value="Genomic_DNA"/>
</dbReference>
<organism evidence="3 4">
    <name type="scientific">Hibiscus sabdariffa</name>
    <name type="common">roselle</name>
    <dbReference type="NCBI Taxonomy" id="183260"/>
    <lineage>
        <taxon>Eukaryota</taxon>
        <taxon>Viridiplantae</taxon>
        <taxon>Streptophyta</taxon>
        <taxon>Embryophyta</taxon>
        <taxon>Tracheophyta</taxon>
        <taxon>Spermatophyta</taxon>
        <taxon>Magnoliopsida</taxon>
        <taxon>eudicotyledons</taxon>
        <taxon>Gunneridae</taxon>
        <taxon>Pentapetalae</taxon>
        <taxon>rosids</taxon>
        <taxon>malvids</taxon>
        <taxon>Malvales</taxon>
        <taxon>Malvaceae</taxon>
        <taxon>Malvoideae</taxon>
        <taxon>Hibiscus</taxon>
    </lineage>
</organism>
<proteinExistence type="predicted"/>
<dbReference type="PANTHER" id="PTHR46344:SF4">
    <property type="entry name" value="OS07G0153400 PROTEIN"/>
    <property type="match status" value="1"/>
</dbReference>
<protein>
    <recommendedName>
        <fullName evidence="5">Kelch repeat protein</fullName>
    </recommendedName>
</protein>
<dbReference type="Gene3D" id="2.120.10.80">
    <property type="entry name" value="Kelch-type beta propeller"/>
    <property type="match status" value="1"/>
</dbReference>
<gene>
    <name evidence="3" type="ORF">V6N11_048598</name>
</gene>
<keyword evidence="1" id="KW-0880">Kelch repeat</keyword>
<evidence type="ECO:0000313" key="4">
    <source>
        <dbReference type="Proteomes" id="UP001396334"/>
    </source>
</evidence>
<dbReference type="Proteomes" id="UP001396334">
    <property type="component" value="Unassembled WGS sequence"/>
</dbReference>